<name>A0A8S5NCD2_9CAUD</name>
<dbReference type="InterPro" id="IPR057087">
    <property type="entry name" value="Gp12-like"/>
</dbReference>
<protein>
    <recommendedName>
        <fullName evidence="1">Phage neck terminator protein gp12-like domain-containing protein</fullName>
    </recommendedName>
</protein>
<evidence type="ECO:0000313" key="2">
    <source>
        <dbReference type="EMBL" id="DAD91896.1"/>
    </source>
</evidence>
<reference evidence="2" key="1">
    <citation type="journal article" date="2021" name="Proc. Natl. Acad. Sci. U.S.A.">
        <title>A Catalog of Tens of Thousands of Viruses from Human Metagenomes Reveals Hidden Associations with Chronic Diseases.</title>
        <authorList>
            <person name="Tisza M.J."/>
            <person name="Buck C.B."/>
        </authorList>
    </citation>
    <scope>NUCLEOTIDE SEQUENCE</scope>
    <source>
        <strain evidence="2">CtKZW4</strain>
    </source>
</reference>
<evidence type="ECO:0000259" key="1">
    <source>
        <dbReference type="Pfam" id="PF23961"/>
    </source>
</evidence>
<proteinExistence type="predicted"/>
<accession>A0A8S5NCD2</accession>
<feature type="domain" description="Phage neck terminator protein gp12-like" evidence="1">
    <location>
        <begin position="14"/>
        <end position="155"/>
    </location>
</feature>
<dbReference type="Pfam" id="PF23961">
    <property type="entry name" value="Phage_tail_terminator_9"/>
    <property type="match status" value="1"/>
</dbReference>
<dbReference type="EMBL" id="BK015123">
    <property type="protein sequence ID" value="DAD91896.1"/>
    <property type="molecule type" value="Genomic_DNA"/>
</dbReference>
<sequence length="167" mass="18517">MDTTTISGFDIVRLRKLIQQALQLPDGVVIGGWLPENSLSAFITVDVLMSSETGIARRDFDGKRERITMSMQSTVSISCFGTNAMAQCYKLKAVLQSSMILQALKTMNVGIVSFSDVRNLTATIGADYEERGQFDVVFSHHHIVDTPLAPIKRVEQRTNHLTQQIGE</sequence>
<organism evidence="2">
    <name type="scientific">Myoviridae sp. ctKZW4</name>
    <dbReference type="NCBI Taxonomy" id="2826639"/>
    <lineage>
        <taxon>Viruses</taxon>
        <taxon>Duplodnaviria</taxon>
        <taxon>Heunggongvirae</taxon>
        <taxon>Uroviricota</taxon>
        <taxon>Caudoviricetes</taxon>
    </lineage>
</organism>
<dbReference type="NCBIfam" id="NF047498">
    <property type="entry name" value="LIC_12616_fam"/>
    <property type="match status" value="1"/>
</dbReference>